<organism evidence="2 3">
    <name type="scientific">Portunus trituberculatus</name>
    <name type="common">Swimming crab</name>
    <name type="synonym">Neptunus trituberculatus</name>
    <dbReference type="NCBI Taxonomy" id="210409"/>
    <lineage>
        <taxon>Eukaryota</taxon>
        <taxon>Metazoa</taxon>
        <taxon>Ecdysozoa</taxon>
        <taxon>Arthropoda</taxon>
        <taxon>Crustacea</taxon>
        <taxon>Multicrustacea</taxon>
        <taxon>Malacostraca</taxon>
        <taxon>Eumalacostraca</taxon>
        <taxon>Eucarida</taxon>
        <taxon>Decapoda</taxon>
        <taxon>Pleocyemata</taxon>
        <taxon>Brachyura</taxon>
        <taxon>Eubrachyura</taxon>
        <taxon>Portunoidea</taxon>
        <taxon>Portunidae</taxon>
        <taxon>Portuninae</taxon>
        <taxon>Portunus</taxon>
    </lineage>
</organism>
<dbReference type="InterPro" id="IPR011010">
    <property type="entry name" value="DNA_brk_join_enz"/>
</dbReference>
<dbReference type="GO" id="GO:0006310">
    <property type="term" value="P:DNA recombination"/>
    <property type="evidence" value="ECO:0007669"/>
    <property type="project" value="UniProtKB-KW"/>
</dbReference>
<dbReference type="PANTHER" id="PTHR35617:SF3">
    <property type="entry name" value="CORE-BINDING (CB) DOMAIN-CONTAINING PROTEIN"/>
    <property type="match status" value="1"/>
</dbReference>
<protein>
    <submittedName>
        <fullName evidence="2">Uncharacterized protein</fullName>
    </submittedName>
</protein>
<reference evidence="2 3" key="1">
    <citation type="submission" date="2019-05" db="EMBL/GenBank/DDBJ databases">
        <title>Another draft genome of Portunus trituberculatus and its Hox gene families provides insights of decapod evolution.</title>
        <authorList>
            <person name="Jeong J.-H."/>
            <person name="Song I."/>
            <person name="Kim S."/>
            <person name="Choi T."/>
            <person name="Kim D."/>
            <person name="Ryu S."/>
            <person name="Kim W."/>
        </authorList>
    </citation>
    <scope>NUCLEOTIDE SEQUENCE [LARGE SCALE GENOMIC DNA]</scope>
    <source>
        <tissue evidence="2">Muscle</tissue>
    </source>
</reference>
<sequence>MLMALTQAAQIQTLHLLLLQGITIEESSFTVQLGHNVKQCRPNFNIQSVTFIAYTKDARICVCETLRAYIGKTVPFRSNLLQSGIRLIVSFVKPHQPVSKDSISRWIKIVLGLAGIDTTMFTAGSVRPEVATKAKALVVPIHCIMARAGWTHKTTIAKFYDKPIVICSDPFQDNILYMAN</sequence>
<dbReference type="SUPFAM" id="SSF56349">
    <property type="entry name" value="DNA breaking-rejoining enzymes"/>
    <property type="match status" value="1"/>
</dbReference>
<gene>
    <name evidence="2" type="ORF">E2C01_089344</name>
</gene>
<dbReference type="GO" id="GO:0015074">
    <property type="term" value="P:DNA integration"/>
    <property type="evidence" value="ECO:0007669"/>
    <property type="project" value="InterPro"/>
</dbReference>
<keyword evidence="3" id="KW-1185">Reference proteome</keyword>
<dbReference type="Proteomes" id="UP000324222">
    <property type="component" value="Unassembled WGS sequence"/>
</dbReference>
<keyword evidence="1" id="KW-0233">DNA recombination</keyword>
<comment type="caution">
    <text evidence="2">The sequence shown here is derived from an EMBL/GenBank/DDBJ whole genome shotgun (WGS) entry which is preliminary data.</text>
</comment>
<proteinExistence type="predicted"/>
<name>A0A5B7JM58_PORTR</name>
<evidence type="ECO:0000313" key="3">
    <source>
        <dbReference type="Proteomes" id="UP000324222"/>
    </source>
</evidence>
<evidence type="ECO:0000313" key="2">
    <source>
        <dbReference type="EMBL" id="MPC94188.1"/>
    </source>
</evidence>
<evidence type="ECO:0000256" key="1">
    <source>
        <dbReference type="ARBA" id="ARBA00023172"/>
    </source>
</evidence>
<dbReference type="EMBL" id="VSRR010097568">
    <property type="protein sequence ID" value="MPC94188.1"/>
    <property type="molecule type" value="Genomic_DNA"/>
</dbReference>
<dbReference type="OrthoDB" id="6361724at2759"/>
<dbReference type="PANTHER" id="PTHR35617">
    <property type="entry name" value="PHAGE_INTEGRASE DOMAIN-CONTAINING PROTEIN"/>
    <property type="match status" value="1"/>
</dbReference>
<dbReference type="AlphaFoldDB" id="A0A5B7JM58"/>
<accession>A0A5B7JM58</accession>
<dbReference type="Gene3D" id="1.10.443.10">
    <property type="entry name" value="Intergrase catalytic core"/>
    <property type="match status" value="1"/>
</dbReference>
<dbReference type="GO" id="GO:0003677">
    <property type="term" value="F:DNA binding"/>
    <property type="evidence" value="ECO:0007669"/>
    <property type="project" value="InterPro"/>
</dbReference>
<dbReference type="InterPro" id="IPR013762">
    <property type="entry name" value="Integrase-like_cat_sf"/>
</dbReference>